<dbReference type="PANTHER" id="PTHR47049:SF7">
    <property type="entry name" value="PIEZO-TYPE MECHANOSENSITIVE ION CHANNEL COMPONENT 2 ISOFORM X1"/>
    <property type="match status" value="1"/>
</dbReference>
<organism evidence="4 5">
    <name type="scientific">Aldrovandia affinis</name>
    <dbReference type="NCBI Taxonomy" id="143900"/>
    <lineage>
        <taxon>Eukaryota</taxon>
        <taxon>Metazoa</taxon>
        <taxon>Chordata</taxon>
        <taxon>Craniata</taxon>
        <taxon>Vertebrata</taxon>
        <taxon>Euteleostomi</taxon>
        <taxon>Actinopterygii</taxon>
        <taxon>Neopterygii</taxon>
        <taxon>Teleostei</taxon>
        <taxon>Notacanthiformes</taxon>
        <taxon>Halosauridae</taxon>
        <taxon>Aldrovandia</taxon>
    </lineage>
</organism>
<dbReference type="GO" id="GO:0016020">
    <property type="term" value="C:membrane"/>
    <property type="evidence" value="ECO:0007669"/>
    <property type="project" value="InterPro"/>
</dbReference>
<sequence length="193" mass="20894">MAVDVVVGAVYRLLLPLLLLAAISFRYNGLSVVYLLFLLTLPLLPDPSASSMKGKTGRFMLLICCTSVMFLSLQCGLQITFAYVPVDVSGVWEDILYHVGVVRFSAVDPGNIVRLLAPDLALFLCSLLIYRLCKKLLRPRAPVATHENCIMTSDSEDGEQSDSDGDSDSSEESFDSSRETSVAGAAPHASSRS</sequence>
<feature type="transmembrane region" description="Helical" evidence="2">
    <location>
        <begin position="59"/>
        <end position="84"/>
    </location>
</feature>
<feature type="compositionally biased region" description="Acidic residues" evidence="1">
    <location>
        <begin position="154"/>
        <end position="174"/>
    </location>
</feature>
<proteinExistence type="predicted"/>
<dbReference type="Proteomes" id="UP001221898">
    <property type="component" value="Unassembled WGS sequence"/>
</dbReference>
<keyword evidence="2" id="KW-0812">Transmembrane</keyword>
<keyword evidence="2" id="KW-1133">Transmembrane helix</keyword>
<dbReference type="GO" id="GO:0008381">
    <property type="term" value="F:mechanosensitive monoatomic ion channel activity"/>
    <property type="evidence" value="ECO:0007669"/>
    <property type="project" value="InterPro"/>
</dbReference>
<dbReference type="EMBL" id="JAINUG010000455">
    <property type="protein sequence ID" value="KAJ8367722.1"/>
    <property type="molecule type" value="Genomic_DNA"/>
</dbReference>
<keyword evidence="5" id="KW-1185">Reference proteome</keyword>
<evidence type="ECO:0000313" key="5">
    <source>
        <dbReference type="Proteomes" id="UP001221898"/>
    </source>
</evidence>
<evidence type="ECO:0000313" key="4">
    <source>
        <dbReference type="EMBL" id="KAJ8367722.1"/>
    </source>
</evidence>
<evidence type="ECO:0000259" key="3">
    <source>
        <dbReference type="Pfam" id="PF24871"/>
    </source>
</evidence>
<evidence type="ECO:0000256" key="2">
    <source>
        <dbReference type="SAM" id="Phobius"/>
    </source>
</evidence>
<dbReference type="PANTHER" id="PTHR47049">
    <property type="entry name" value="PIEZO-TYPE MECHANOSENSITIVE ION CHANNEL HOMOLOG"/>
    <property type="match status" value="1"/>
</dbReference>
<protein>
    <recommendedName>
        <fullName evidence="3">Piezo TM1-24 domain-containing protein</fullName>
    </recommendedName>
</protein>
<name>A0AAD7R7T5_9TELE</name>
<dbReference type="InterPro" id="IPR027272">
    <property type="entry name" value="Piezo"/>
</dbReference>
<dbReference type="InterPro" id="IPR056769">
    <property type="entry name" value="Piezo_TM1-24"/>
</dbReference>
<keyword evidence="2" id="KW-0472">Membrane</keyword>
<dbReference type="Pfam" id="PF24871">
    <property type="entry name" value="Piezo_TM1-24"/>
    <property type="match status" value="1"/>
</dbReference>
<reference evidence="4" key="1">
    <citation type="journal article" date="2023" name="Science">
        <title>Genome structures resolve the early diversification of teleost fishes.</title>
        <authorList>
            <person name="Parey E."/>
            <person name="Louis A."/>
            <person name="Montfort J."/>
            <person name="Bouchez O."/>
            <person name="Roques C."/>
            <person name="Iampietro C."/>
            <person name="Lluch J."/>
            <person name="Castinel A."/>
            <person name="Donnadieu C."/>
            <person name="Desvignes T."/>
            <person name="Floi Bucao C."/>
            <person name="Jouanno E."/>
            <person name="Wen M."/>
            <person name="Mejri S."/>
            <person name="Dirks R."/>
            <person name="Jansen H."/>
            <person name="Henkel C."/>
            <person name="Chen W.J."/>
            <person name="Zahm M."/>
            <person name="Cabau C."/>
            <person name="Klopp C."/>
            <person name="Thompson A.W."/>
            <person name="Robinson-Rechavi M."/>
            <person name="Braasch I."/>
            <person name="Lecointre G."/>
            <person name="Bobe J."/>
            <person name="Postlethwait J.H."/>
            <person name="Berthelot C."/>
            <person name="Roest Crollius H."/>
            <person name="Guiguen Y."/>
        </authorList>
    </citation>
    <scope>NUCLEOTIDE SEQUENCE</scope>
    <source>
        <strain evidence="4">NC1722</strain>
    </source>
</reference>
<accession>A0AAD7R7T5</accession>
<feature type="transmembrane region" description="Helical" evidence="2">
    <location>
        <begin position="13"/>
        <end position="39"/>
    </location>
</feature>
<evidence type="ECO:0000256" key="1">
    <source>
        <dbReference type="SAM" id="MobiDB-lite"/>
    </source>
</evidence>
<feature type="region of interest" description="Disordered" evidence="1">
    <location>
        <begin position="151"/>
        <end position="193"/>
    </location>
</feature>
<dbReference type="AlphaFoldDB" id="A0AAD7R7T5"/>
<comment type="caution">
    <text evidence="4">The sequence shown here is derived from an EMBL/GenBank/DDBJ whole genome shotgun (WGS) entry which is preliminary data.</text>
</comment>
<gene>
    <name evidence="4" type="ORF">AAFF_G00311200</name>
</gene>
<feature type="domain" description="Piezo TM1-24" evidence="3">
    <location>
        <begin position="26"/>
        <end position="178"/>
    </location>
</feature>
<feature type="transmembrane region" description="Helical" evidence="2">
    <location>
        <begin position="112"/>
        <end position="130"/>
    </location>
</feature>